<organism evidence="2 3">
    <name type="scientific">Metabacillus endolithicus</name>
    <dbReference type="NCBI Taxonomy" id="1535204"/>
    <lineage>
        <taxon>Bacteria</taxon>
        <taxon>Bacillati</taxon>
        <taxon>Bacillota</taxon>
        <taxon>Bacilli</taxon>
        <taxon>Bacillales</taxon>
        <taxon>Bacillaceae</taxon>
        <taxon>Metabacillus</taxon>
    </lineage>
</organism>
<name>A0ABW5BW36_9BACI</name>
<evidence type="ECO:0000313" key="3">
    <source>
        <dbReference type="Proteomes" id="UP001597318"/>
    </source>
</evidence>
<sequence>MFAFFIAVASVVVSFLFYRGLRSKKEKILSIGSLTQSLSLLVAFILPIFYLMDISDIEALAHGISMTVNLVIYGTVINIFCKVIARFQA</sequence>
<keyword evidence="1" id="KW-0472">Membrane</keyword>
<keyword evidence="1" id="KW-0812">Transmembrane</keyword>
<feature type="transmembrane region" description="Helical" evidence="1">
    <location>
        <begin position="64"/>
        <end position="85"/>
    </location>
</feature>
<gene>
    <name evidence="2" type="ORF">ACFSKK_10180</name>
</gene>
<comment type="caution">
    <text evidence="2">The sequence shown here is derived from an EMBL/GenBank/DDBJ whole genome shotgun (WGS) entry which is preliminary data.</text>
</comment>
<keyword evidence="1" id="KW-1133">Transmembrane helix</keyword>
<dbReference type="Proteomes" id="UP001597318">
    <property type="component" value="Unassembled WGS sequence"/>
</dbReference>
<dbReference type="EMBL" id="JBHUIK010000002">
    <property type="protein sequence ID" value="MFD2214047.1"/>
    <property type="molecule type" value="Genomic_DNA"/>
</dbReference>
<reference evidence="3" key="1">
    <citation type="journal article" date="2019" name="Int. J. Syst. Evol. Microbiol.">
        <title>The Global Catalogue of Microorganisms (GCM) 10K type strain sequencing project: providing services to taxonomists for standard genome sequencing and annotation.</title>
        <authorList>
            <consortium name="The Broad Institute Genomics Platform"/>
            <consortium name="The Broad Institute Genome Sequencing Center for Infectious Disease"/>
            <person name="Wu L."/>
            <person name="Ma J."/>
        </authorList>
    </citation>
    <scope>NUCLEOTIDE SEQUENCE [LARGE SCALE GENOMIC DNA]</scope>
    <source>
        <strain evidence="3">CGMCC 1.15474</strain>
    </source>
</reference>
<dbReference type="RefSeq" id="WP_247344357.1">
    <property type="nucleotide sequence ID" value="NZ_CP095550.1"/>
</dbReference>
<evidence type="ECO:0000256" key="1">
    <source>
        <dbReference type="SAM" id="Phobius"/>
    </source>
</evidence>
<proteinExistence type="predicted"/>
<feature type="transmembrane region" description="Helical" evidence="1">
    <location>
        <begin position="28"/>
        <end position="52"/>
    </location>
</feature>
<keyword evidence="3" id="KW-1185">Reference proteome</keyword>
<evidence type="ECO:0000313" key="2">
    <source>
        <dbReference type="EMBL" id="MFD2214047.1"/>
    </source>
</evidence>
<feature type="transmembrane region" description="Helical" evidence="1">
    <location>
        <begin position="6"/>
        <end position="21"/>
    </location>
</feature>
<protein>
    <submittedName>
        <fullName evidence="2">Uncharacterized protein</fullName>
    </submittedName>
</protein>
<accession>A0ABW5BW36</accession>